<dbReference type="EC" id="6.3.1.2" evidence="9"/>
<evidence type="ECO:0000313" key="15">
    <source>
        <dbReference type="Proteomes" id="UP000219860"/>
    </source>
</evidence>
<dbReference type="PANTHER" id="PTHR43785:SF14">
    <property type="entry name" value="GLUTAMINE SYNTHETASE"/>
    <property type="match status" value="1"/>
</dbReference>
<evidence type="ECO:0000256" key="3">
    <source>
        <dbReference type="ARBA" id="ARBA00022741"/>
    </source>
</evidence>
<dbReference type="Gene3D" id="3.30.590.10">
    <property type="entry name" value="Glutamine synthetase/guanido kinase, catalytic domain"/>
    <property type="match status" value="1"/>
</dbReference>
<name>A0A0Y9W638_PLABE</name>
<dbReference type="VEuPathDB" id="PlasmoDB:PBANKA_0823500"/>
<dbReference type="EMBL" id="LT608144">
    <property type="protein sequence ID" value="SCM21355.1"/>
    <property type="molecule type" value="Genomic_DNA"/>
</dbReference>
<evidence type="ECO:0000313" key="16">
    <source>
        <dbReference type="Proteomes" id="UP000219974"/>
    </source>
</evidence>
<dbReference type="SUPFAM" id="SSF55931">
    <property type="entry name" value="Glutamine synthetase/guanido kinase"/>
    <property type="match status" value="1"/>
</dbReference>
<dbReference type="InterPro" id="IPR027303">
    <property type="entry name" value="Gln_synth_gly_rich_site"/>
</dbReference>
<evidence type="ECO:0000313" key="13">
    <source>
        <dbReference type="EMBL" id="SCO61030.1"/>
    </source>
</evidence>
<dbReference type="InterPro" id="IPR008147">
    <property type="entry name" value="Gln_synt_N"/>
</dbReference>
<dbReference type="SMART" id="SM01230">
    <property type="entry name" value="Gln-synt_C"/>
    <property type="match status" value="1"/>
</dbReference>
<dbReference type="Proteomes" id="UP000219860">
    <property type="component" value="Chromosome 8"/>
</dbReference>
<dbReference type="EMBL" id="LT160028">
    <property type="protein sequence ID" value="CXI34179.1"/>
    <property type="molecule type" value="Genomic_DNA"/>
</dbReference>
<evidence type="ECO:0000259" key="8">
    <source>
        <dbReference type="PROSITE" id="PS51987"/>
    </source>
</evidence>
<comment type="similarity">
    <text evidence="6 7">Belongs to the glutamine synthetase family.</text>
</comment>
<protein>
    <submittedName>
        <fullName evidence="9">Glutamine synthetase, putative</fullName>
        <ecNumber evidence="9">6.3.1.2</ecNumber>
    </submittedName>
</protein>
<dbReference type="GO" id="GO:0004356">
    <property type="term" value="F:glutamine synthetase activity"/>
    <property type="evidence" value="ECO:0007669"/>
    <property type="project" value="UniProtKB-EC"/>
</dbReference>
<dbReference type="OrthoDB" id="77835at2759"/>
<dbReference type="Gene3D" id="3.10.20.70">
    <property type="entry name" value="Glutamine synthetase, N-terminal domain"/>
    <property type="match status" value="1"/>
</dbReference>
<gene>
    <name evidence="9" type="ORF">PBK173_000166400</name>
    <name evidence="11" type="ORF">PBNK65E_000159400</name>
    <name evidence="10" type="ORF">PBNK65NY_000158600</name>
    <name evidence="13" type="ORF">PBSP11A_000158600</name>
    <name evidence="12" type="ORF">PBSP11RLL_000158700</name>
</gene>
<evidence type="ECO:0000256" key="6">
    <source>
        <dbReference type="PROSITE-ProRule" id="PRU01331"/>
    </source>
</evidence>
<keyword evidence="4" id="KW-0067">ATP-binding</keyword>
<evidence type="ECO:0000313" key="12">
    <source>
        <dbReference type="EMBL" id="SCO59775.1"/>
    </source>
</evidence>
<dbReference type="InterPro" id="IPR036651">
    <property type="entry name" value="Gln_synt_N_sf"/>
</dbReference>
<comment type="cofactor">
    <cofactor evidence="1">
        <name>Mg(2+)</name>
        <dbReference type="ChEBI" id="CHEBI:18420"/>
    </cofactor>
</comment>
<dbReference type="PROSITE" id="PS51987">
    <property type="entry name" value="GS_CATALYTIC"/>
    <property type="match status" value="1"/>
</dbReference>
<evidence type="ECO:0000313" key="9">
    <source>
        <dbReference type="EMBL" id="CXI34179.1"/>
    </source>
</evidence>
<evidence type="ECO:0000313" key="17">
    <source>
        <dbReference type="Proteomes" id="UP000220214"/>
    </source>
</evidence>
<dbReference type="EMBL" id="LT608272">
    <property type="protein sequence ID" value="SCO59775.1"/>
    <property type="molecule type" value="Genomic_DNA"/>
</dbReference>
<dbReference type="InterPro" id="IPR014746">
    <property type="entry name" value="Gln_synth/guanido_kin_cat_dom"/>
</dbReference>
<feature type="domain" description="GS catalytic" evidence="8">
    <location>
        <begin position="112"/>
        <end position="553"/>
    </location>
</feature>
<evidence type="ECO:0000256" key="5">
    <source>
        <dbReference type="ARBA" id="ARBA00022842"/>
    </source>
</evidence>
<dbReference type="PROSITE" id="PS00181">
    <property type="entry name" value="GLNA_ATP"/>
    <property type="match status" value="1"/>
</dbReference>
<dbReference type="GO" id="GO:0006542">
    <property type="term" value="P:glutamine biosynthetic process"/>
    <property type="evidence" value="ECO:0007669"/>
    <property type="project" value="InterPro"/>
</dbReference>
<evidence type="ECO:0000256" key="7">
    <source>
        <dbReference type="RuleBase" id="RU000384"/>
    </source>
</evidence>
<dbReference type="Pfam" id="PF03951">
    <property type="entry name" value="Gln-synt_N"/>
    <property type="match status" value="1"/>
</dbReference>
<evidence type="ECO:0000313" key="11">
    <source>
        <dbReference type="EMBL" id="SCN24616.1"/>
    </source>
</evidence>
<sequence length="553" mass="64272">MKFISFSNPIELFEYINKKENDIEVVACIFTNLLGSFFKCFFYVNDISLNKLEKGFPFDASSIKLCSDAEVSDFYLRADYSTCYTEEFHGKQMLNVLCDIKRYNGLDYYKCPRTILKKACELIKNDNIADNIYIGNEIEFFIFDKVNFLSDDYNTYLKIYDRESFSCKNYIPEVYNSNPINAIEGCNNNNNSSTNDEHYSLQSLNSIFINDDTKKIKNKCGYFSTSPYDTSELIKVQICRDLNNLGINVQKYHHEVSTSQHEISLKYFNALKNADNLLIAKQIIKKNVHNFNRTATFMPKPLVNDNGSGLHCNISLWKNNSNIFYSDDPSTFFISKECFYFMNGIIKHTKALQALCNSTINSYKRLMPGFETSQKLFYSFGSRNAVIRLSLINYNSSLEKRIEFRLPDYANSPHLVLAAIILAGYDGIRSKEKPLVPLESKNNEFFVSNVFEKYVSNNNNFRILTNALKDYKDVHDVKDNPEFINFFKCEEPNDIAFSLKESLDALEQDHDFLTYNSVFTKEMIKEYIQFKREEIAAFDKIVHPSEFIMYYGS</sequence>
<dbReference type="EMBL" id="LT608256">
    <property type="protein sequence ID" value="SCO61030.1"/>
    <property type="molecule type" value="Genomic_DNA"/>
</dbReference>
<organism evidence="9 14">
    <name type="scientific">Plasmodium berghei</name>
    <dbReference type="NCBI Taxonomy" id="5821"/>
    <lineage>
        <taxon>Eukaryota</taxon>
        <taxon>Sar</taxon>
        <taxon>Alveolata</taxon>
        <taxon>Apicomplexa</taxon>
        <taxon>Aconoidasida</taxon>
        <taxon>Haemosporida</taxon>
        <taxon>Plasmodiidae</taxon>
        <taxon>Plasmodium</taxon>
        <taxon>Plasmodium (Vinckeia)</taxon>
    </lineage>
</organism>
<evidence type="ECO:0000313" key="14">
    <source>
        <dbReference type="Proteomes" id="UP000069549"/>
    </source>
</evidence>
<accession>A0A0Y9W638</accession>
<proteinExistence type="inferred from homology"/>
<keyword evidence="2 9" id="KW-0436">Ligase</keyword>
<evidence type="ECO:0000256" key="4">
    <source>
        <dbReference type="ARBA" id="ARBA00022840"/>
    </source>
</evidence>
<dbReference type="EMBL" id="LT614634">
    <property type="protein sequence ID" value="SCN24616.1"/>
    <property type="molecule type" value="Genomic_DNA"/>
</dbReference>
<dbReference type="Proteomes" id="UP000516480">
    <property type="component" value="Chromosome 8"/>
</dbReference>
<keyword evidence="3" id="KW-0547">Nucleotide-binding</keyword>
<evidence type="ECO:0000256" key="1">
    <source>
        <dbReference type="ARBA" id="ARBA00001946"/>
    </source>
</evidence>
<evidence type="ECO:0000313" key="18">
    <source>
        <dbReference type="Proteomes" id="UP000516480"/>
    </source>
</evidence>
<dbReference type="Proteomes" id="UP000069549">
    <property type="component" value="Chromosome 8"/>
</dbReference>
<dbReference type="AlphaFoldDB" id="A0A0Y9W638"/>
<dbReference type="Proteomes" id="UP000220214">
    <property type="component" value="Chromosome 8"/>
</dbReference>
<evidence type="ECO:0000313" key="10">
    <source>
        <dbReference type="EMBL" id="SCM21355.1"/>
    </source>
</evidence>
<dbReference type="SMR" id="A0A0Y9W638"/>
<keyword evidence="5" id="KW-0460">Magnesium</keyword>
<reference evidence="9 14" key="1">
    <citation type="submission" date="2016-02" db="EMBL/GenBank/DDBJ databases">
        <authorList>
            <consortium name="Pathogen Informatics"/>
        </authorList>
    </citation>
    <scope>NUCLEOTIDE SEQUENCE [LARGE SCALE GENOMIC DNA]</scope>
    <source>
        <strain evidence="9 14">K173</strain>
        <strain evidence="10 18">NK65 ny</strain>
        <strain evidence="11 17">NK65e</strain>
        <strain evidence="13 15">SP11 Antwerpcl1</strain>
        <strain evidence="12 16">SP11 RLL</strain>
    </source>
</reference>
<dbReference type="GO" id="GO:0005524">
    <property type="term" value="F:ATP binding"/>
    <property type="evidence" value="ECO:0007669"/>
    <property type="project" value="UniProtKB-KW"/>
</dbReference>
<dbReference type="Pfam" id="PF00120">
    <property type="entry name" value="Gln-synt_C"/>
    <property type="match status" value="2"/>
</dbReference>
<evidence type="ECO:0000256" key="2">
    <source>
        <dbReference type="ARBA" id="ARBA00022598"/>
    </source>
</evidence>
<dbReference type="Proteomes" id="UP000219974">
    <property type="component" value="Chromosome 8"/>
</dbReference>
<dbReference type="OMA" id="PHPHEFE"/>
<dbReference type="SUPFAM" id="SSF54368">
    <property type="entry name" value="Glutamine synthetase, N-terminal domain"/>
    <property type="match status" value="1"/>
</dbReference>
<dbReference type="PANTHER" id="PTHR43785">
    <property type="entry name" value="GAMMA-GLUTAMYLPUTRESCINE SYNTHETASE"/>
    <property type="match status" value="1"/>
</dbReference>
<dbReference type="InterPro" id="IPR008146">
    <property type="entry name" value="Gln_synth_cat_dom"/>
</dbReference>